<dbReference type="Pfam" id="PF00589">
    <property type="entry name" value="Phage_integrase"/>
    <property type="match status" value="1"/>
</dbReference>
<dbReference type="InterPro" id="IPR002104">
    <property type="entry name" value="Integrase_catalytic"/>
</dbReference>
<organism evidence="4 5">
    <name type="scientific">Loxostege sticticalis</name>
    <name type="common">Beet webworm moth</name>
    <dbReference type="NCBI Taxonomy" id="481309"/>
    <lineage>
        <taxon>Eukaryota</taxon>
        <taxon>Metazoa</taxon>
        <taxon>Ecdysozoa</taxon>
        <taxon>Arthropoda</taxon>
        <taxon>Hexapoda</taxon>
        <taxon>Insecta</taxon>
        <taxon>Pterygota</taxon>
        <taxon>Neoptera</taxon>
        <taxon>Endopterygota</taxon>
        <taxon>Lepidoptera</taxon>
        <taxon>Glossata</taxon>
        <taxon>Ditrysia</taxon>
        <taxon>Pyraloidea</taxon>
        <taxon>Crambidae</taxon>
        <taxon>Pyraustinae</taxon>
        <taxon>Loxostege</taxon>
    </lineage>
</organism>
<evidence type="ECO:0000256" key="2">
    <source>
        <dbReference type="ARBA" id="ARBA00023172"/>
    </source>
</evidence>
<name>A0ABR3HLB9_LOXSC</name>
<dbReference type="InterPro" id="IPR010998">
    <property type="entry name" value="Integrase_recombinase_N"/>
</dbReference>
<dbReference type="PANTHER" id="PTHR35617:SF3">
    <property type="entry name" value="CORE-BINDING (CB) DOMAIN-CONTAINING PROTEIN"/>
    <property type="match status" value="1"/>
</dbReference>
<dbReference type="InterPro" id="IPR013762">
    <property type="entry name" value="Integrase-like_cat_sf"/>
</dbReference>
<dbReference type="PANTHER" id="PTHR35617">
    <property type="entry name" value="PHAGE_INTEGRASE DOMAIN-CONTAINING PROTEIN"/>
    <property type="match status" value="1"/>
</dbReference>
<dbReference type="Gene3D" id="1.10.150.130">
    <property type="match status" value="1"/>
</dbReference>
<feature type="domain" description="Tyr recombinase" evidence="3">
    <location>
        <begin position="90"/>
        <end position="297"/>
    </location>
</feature>
<evidence type="ECO:0000313" key="4">
    <source>
        <dbReference type="EMBL" id="KAL0871200.1"/>
    </source>
</evidence>
<keyword evidence="5" id="KW-1185">Reference proteome</keyword>
<dbReference type="EMBL" id="JBEUOH010000017">
    <property type="protein sequence ID" value="KAL0871200.1"/>
    <property type="molecule type" value="Genomic_DNA"/>
</dbReference>
<evidence type="ECO:0000313" key="5">
    <source>
        <dbReference type="Proteomes" id="UP001549920"/>
    </source>
</evidence>
<protein>
    <recommendedName>
        <fullName evidence="3">Tyr recombinase domain-containing protein</fullName>
    </recommendedName>
</protein>
<keyword evidence="1" id="KW-0238">DNA-binding</keyword>
<proteinExistence type="predicted"/>
<comment type="caution">
    <text evidence="4">The sequence shown here is derived from an EMBL/GenBank/DDBJ whole genome shotgun (WGS) entry which is preliminary data.</text>
</comment>
<dbReference type="Proteomes" id="UP001549920">
    <property type="component" value="Unassembled WGS sequence"/>
</dbReference>
<evidence type="ECO:0000259" key="3">
    <source>
        <dbReference type="PROSITE" id="PS51898"/>
    </source>
</evidence>
<sequence length="310" mass="34346">MVASLSKNTLEQYGVCYKLWWSYCNDNNYDVFDASVAQVVSFLSELYEKGASYGTLNSHRSALSLLLGNDLGSNDCIKRLLKGVFRLRPSLPKYSSTWDPQQVLTHISQWTPNSELSLDKLTKKVVVLLALCTAHRVQTFSLIKLCNIQINDNGVKIIISDIIKTSGIGRDQPILLLPFFRENITICPATALIDYMSMTRDLRPSSCDHLLITVKRPHKNATAQSISRWIKQALGASGIDVSVFGAHSTRHAATSAARAAGLSVDQIRKTAGWTVSSQTFAKFYQRPIVNDINFAKSVCLPLDSNDSESN</sequence>
<evidence type="ECO:0000256" key="1">
    <source>
        <dbReference type="ARBA" id="ARBA00023125"/>
    </source>
</evidence>
<keyword evidence="2" id="KW-0233">DNA recombination</keyword>
<accession>A0ABR3HLB9</accession>
<dbReference type="Gene3D" id="1.10.443.10">
    <property type="entry name" value="Intergrase catalytic core"/>
    <property type="match status" value="1"/>
</dbReference>
<dbReference type="SUPFAM" id="SSF56349">
    <property type="entry name" value="DNA breaking-rejoining enzymes"/>
    <property type="match status" value="1"/>
</dbReference>
<gene>
    <name evidence="4" type="ORF">ABMA27_004973</name>
</gene>
<dbReference type="PROSITE" id="PS51898">
    <property type="entry name" value="TYR_RECOMBINASE"/>
    <property type="match status" value="1"/>
</dbReference>
<reference evidence="4 5" key="1">
    <citation type="submission" date="2024-06" db="EMBL/GenBank/DDBJ databases">
        <title>A chromosome-level genome assembly of beet webworm, Loxostege sticticalis.</title>
        <authorList>
            <person name="Zhang Y."/>
        </authorList>
    </citation>
    <scope>NUCLEOTIDE SEQUENCE [LARGE SCALE GENOMIC DNA]</scope>
    <source>
        <strain evidence="4">AQ026</strain>
        <tissue evidence="4">Whole body</tissue>
    </source>
</reference>
<dbReference type="InterPro" id="IPR011010">
    <property type="entry name" value="DNA_brk_join_enz"/>
</dbReference>